<keyword evidence="1" id="KW-0472">Membrane</keyword>
<proteinExistence type="predicted"/>
<organism evidence="2">
    <name type="scientific">marine metagenome</name>
    <dbReference type="NCBI Taxonomy" id="408172"/>
    <lineage>
        <taxon>unclassified sequences</taxon>
        <taxon>metagenomes</taxon>
        <taxon>ecological metagenomes</taxon>
    </lineage>
</organism>
<dbReference type="AlphaFoldDB" id="A0A382X280"/>
<keyword evidence="1" id="KW-0812">Transmembrane</keyword>
<sequence>MYYLIEYPRVSIPAFWAFIRTLLFQLTHLQLIVKKTSTRQQRWSNRIILFVAVFLYPTILLPAQSPDLGRPMETGEAKA</sequence>
<reference evidence="2" key="1">
    <citation type="submission" date="2018-05" db="EMBL/GenBank/DDBJ databases">
        <authorList>
            <person name="Lanie J.A."/>
            <person name="Ng W.-L."/>
            <person name="Kazmierczak K.M."/>
            <person name="Andrzejewski T.M."/>
            <person name="Davidsen T.M."/>
            <person name="Wayne K.J."/>
            <person name="Tettelin H."/>
            <person name="Glass J.I."/>
            <person name="Rusch D."/>
            <person name="Podicherti R."/>
            <person name="Tsui H.-C.T."/>
            <person name="Winkler M.E."/>
        </authorList>
    </citation>
    <scope>NUCLEOTIDE SEQUENCE</scope>
</reference>
<keyword evidence="1" id="KW-1133">Transmembrane helix</keyword>
<protein>
    <submittedName>
        <fullName evidence="2">Uncharacterized protein</fullName>
    </submittedName>
</protein>
<evidence type="ECO:0000313" key="2">
    <source>
        <dbReference type="EMBL" id="SVD64478.1"/>
    </source>
</evidence>
<feature type="non-terminal residue" evidence="2">
    <location>
        <position position="79"/>
    </location>
</feature>
<evidence type="ECO:0000256" key="1">
    <source>
        <dbReference type="SAM" id="Phobius"/>
    </source>
</evidence>
<dbReference type="EMBL" id="UINC01163917">
    <property type="protein sequence ID" value="SVD64478.1"/>
    <property type="molecule type" value="Genomic_DNA"/>
</dbReference>
<accession>A0A382X280</accession>
<gene>
    <name evidence="2" type="ORF">METZ01_LOCUS417332</name>
</gene>
<name>A0A382X280_9ZZZZ</name>
<feature type="transmembrane region" description="Helical" evidence="1">
    <location>
        <begin position="45"/>
        <end position="63"/>
    </location>
</feature>